<dbReference type="GO" id="GO:0020037">
    <property type="term" value="F:heme binding"/>
    <property type="evidence" value="ECO:0007669"/>
    <property type="project" value="InterPro"/>
</dbReference>
<feature type="chain" id="PRO_5005291355" evidence="11">
    <location>
        <begin position="27"/>
        <end position="651"/>
    </location>
</feature>
<keyword evidence="14" id="KW-1185">Reference proteome</keyword>
<evidence type="ECO:0000256" key="10">
    <source>
        <dbReference type="SAM" id="Phobius"/>
    </source>
</evidence>
<keyword evidence="8 10" id="KW-0472">Membrane</keyword>
<comment type="caution">
    <text evidence="13">The sequence shown here is derived from an EMBL/GenBank/DDBJ whole genome shotgun (WGS) entry which is preliminary data.</text>
</comment>
<dbReference type="PROSITE" id="PS51007">
    <property type="entry name" value="CYTC"/>
    <property type="match status" value="1"/>
</dbReference>
<feature type="transmembrane region" description="Helical" evidence="10">
    <location>
        <begin position="565"/>
        <end position="587"/>
    </location>
</feature>
<dbReference type="AlphaFoldDB" id="A0A0J7XGR0"/>
<keyword evidence="7 9" id="KW-0408">Iron</keyword>
<feature type="transmembrane region" description="Helical" evidence="10">
    <location>
        <begin position="607"/>
        <end position="632"/>
    </location>
</feature>
<evidence type="ECO:0000313" key="13">
    <source>
        <dbReference type="EMBL" id="KMS50952.1"/>
    </source>
</evidence>
<feature type="transmembrane region" description="Helical" evidence="10">
    <location>
        <begin position="532"/>
        <end position="553"/>
    </location>
</feature>
<feature type="signal peptide" evidence="11">
    <location>
        <begin position="1"/>
        <end position="26"/>
    </location>
</feature>
<dbReference type="InterPro" id="IPR004923">
    <property type="entry name" value="FTR1/Fip1/EfeU"/>
</dbReference>
<evidence type="ECO:0000256" key="4">
    <source>
        <dbReference type="ARBA" id="ARBA00022692"/>
    </source>
</evidence>
<dbReference type="InterPro" id="IPR009056">
    <property type="entry name" value="Cyt_c-like_dom"/>
</dbReference>
<dbReference type="GO" id="GO:0015093">
    <property type="term" value="F:ferrous iron transmembrane transporter activity"/>
    <property type="evidence" value="ECO:0007669"/>
    <property type="project" value="TreeGrafter"/>
</dbReference>
<evidence type="ECO:0000256" key="11">
    <source>
        <dbReference type="SAM" id="SignalP"/>
    </source>
</evidence>
<feature type="transmembrane region" description="Helical" evidence="10">
    <location>
        <begin position="457"/>
        <end position="474"/>
    </location>
</feature>
<dbReference type="PATRIC" id="fig|1420583.3.peg.4616"/>
<evidence type="ECO:0000256" key="8">
    <source>
        <dbReference type="ARBA" id="ARBA00023136"/>
    </source>
</evidence>
<dbReference type="SUPFAM" id="SSF46626">
    <property type="entry name" value="Cytochrome c"/>
    <property type="match status" value="1"/>
</dbReference>
<organism evidence="13 14">
    <name type="scientific">Sphingobium cupriresistens LL01</name>
    <dbReference type="NCBI Taxonomy" id="1420583"/>
    <lineage>
        <taxon>Bacteria</taxon>
        <taxon>Pseudomonadati</taxon>
        <taxon>Pseudomonadota</taxon>
        <taxon>Alphaproteobacteria</taxon>
        <taxon>Sphingomonadales</taxon>
        <taxon>Sphingomonadaceae</taxon>
        <taxon>Sphingobium</taxon>
    </lineage>
</organism>
<dbReference type="Pfam" id="PF03239">
    <property type="entry name" value="FTR1"/>
    <property type="match status" value="1"/>
</dbReference>
<dbReference type="STRING" id="1420583.V473_11605"/>
<evidence type="ECO:0000256" key="9">
    <source>
        <dbReference type="PROSITE-ProRule" id="PRU00433"/>
    </source>
</evidence>
<protein>
    <submittedName>
        <fullName evidence="13">Iron permease</fullName>
    </submittedName>
</protein>
<keyword evidence="3 9" id="KW-0349">Heme</keyword>
<evidence type="ECO:0000256" key="5">
    <source>
        <dbReference type="ARBA" id="ARBA00022723"/>
    </source>
</evidence>
<comment type="similarity">
    <text evidence="2">Belongs to the oxidase-dependent Fe transporter (OFeT) (TC 9.A.10.1) family.</text>
</comment>
<accession>A0A0J7XGR0</accession>
<evidence type="ECO:0000256" key="6">
    <source>
        <dbReference type="ARBA" id="ARBA00022989"/>
    </source>
</evidence>
<gene>
    <name evidence="13" type="ORF">V473_11605</name>
</gene>
<sequence>MTPFACLRALLLALLIGCTLTVPARAQTAPAQTIWRLLDYIAVDYAGAVSNGRVVNEAEYVEMVEFSASARQRLADLPPTAARANLLQGAARLEAAITAKAAPASIATSARQLGRVLLAAYPVPLAPSSVPDLNRGAALYAQNCASCHGATGDGRGAAARGMDPAPIDFTDQARARERSLFGLYQVIEQGLEGTAMPSFAHLSPDDRWALAFHVGRYAYPEQLASSGKNAWSNEATPRRLIPNMTTLAAMTPAQLEQTLGADKARAVTAYLRGHPDALSGAAGSLGLAKERLQEALVAYEAGKRSDATDLALSAYLDGFEPVEPLLMARDASLMRRIEGGMAELRARIDRGAPVDQVRAQVAVVQTLFTDAEAQLSPESASTASSFLGAFTILLREGLEALLLVIAMIAFLKKADRQDVLGYVHGGWIAALLAGTATWAAATYLIGVSGASRELTEGFGSIFAAVVLLSVGIWMHGKAQAGAWQRYINERLSKALSKRSAWFLFGLTFLVVYREVFETILFYATLWSQGNGGAVAAGALAAIVLLAVIAVAMLRYSRKLPISTFFNYSSVLIAVLAVILAGKGVAALQEAGMIDVRPVALVPRIDLLGLFPTAQSVFAQIVMLAAVLFGFWYNRRLARQRDTQPAVTGKSG</sequence>
<proteinExistence type="inferred from homology"/>
<comment type="subcellular location">
    <subcellularLocation>
        <location evidence="1">Membrane</location>
        <topology evidence="1">Multi-pass membrane protein</topology>
    </subcellularLocation>
</comment>
<dbReference type="PANTHER" id="PTHR31632">
    <property type="entry name" value="IRON TRANSPORTER FTH1"/>
    <property type="match status" value="1"/>
</dbReference>
<dbReference type="GO" id="GO:0009055">
    <property type="term" value="F:electron transfer activity"/>
    <property type="evidence" value="ECO:0007669"/>
    <property type="project" value="InterPro"/>
</dbReference>
<dbReference type="EMBL" id="JACT01000011">
    <property type="protein sequence ID" value="KMS50952.1"/>
    <property type="molecule type" value="Genomic_DNA"/>
</dbReference>
<keyword evidence="11" id="KW-0732">Signal</keyword>
<dbReference type="Gene3D" id="1.10.760.10">
    <property type="entry name" value="Cytochrome c-like domain"/>
    <property type="match status" value="1"/>
</dbReference>
<dbReference type="PANTHER" id="PTHR31632:SF2">
    <property type="entry name" value="PLASMA MEMBRANE IRON PERMEASE"/>
    <property type="match status" value="1"/>
</dbReference>
<keyword evidence="6 10" id="KW-1133">Transmembrane helix</keyword>
<feature type="transmembrane region" description="Helical" evidence="10">
    <location>
        <begin position="386"/>
        <end position="410"/>
    </location>
</feature>
<evidence type="ECO:0000259" key="12">
    <source>
        <dbReference type="PROSITE" id="PS51007"/>
    </source>
</evidence>
<feature type="transmembrane region" description="Helical" evidence="10">
    <location>
        <begin position="422"/>
        <end position="445"/>
    </location>
</feature>
<keyword evidence="5 9" id="KW-0479">Metal-binding</keyword>
<dbReference type="RefSeq" id="WP_082679293.1">
    <property type="nucleotide sequence ID" value="NZ_KQ130442.1"/>
</dbReference>
<keyword evidence="4 10" id="KW-0812">Transmembrane</keyword>
<reference evidence="13 14" key="1">
    <citation type="journal article" date="2015" name="G3 (Bethesda)">
        <title>Insights into Ongoing Evolution of the Hexachlorocyclohexane Catabolic Pathway from Comparative Genomics of Ten Sphingomonadaceae Strains.</title>
        <authorList>
            <person name="Pearce S.L."/>
            <person name="Oakeshott J.G."/>
            <person name="Pandey G."/>
        </authorList>
    </citation>
    <scope>NUCLEOTIDE SEQUENCE [LARGE SCALE GENOMIC DNA]</scope>
    <source>
        <strain evidence="13 14">LL01</strain>
    </source>
</reference>
<evidence type="ECO:0000256" key="2">
    <source>
        <dbReference type="ARBA" id="ARBA00008333"/>
    </source>
</evidence>
<dbReference type="GO" id="GO:0033573">
    <property type="term" value="C:high-affinity iron permease complex"/>
    <property type="evidence" value="ECO:0007669"/>
    <property type="project" value="InterPro"/>
</dbReference>
<dbReference type="GO" id="GO:0046872">
    <property type="term" value="F:metal ion binding"/>
    <property type="evidence" value="ECO:0007669"/>
    <property type="project" value="UniProtKB-KW"/>
</dbReference>
<feature type="transmembrane region" description="Helical" evidence="10">
    <location>
        <begin position="495"/>
        <end position="512"/>
    </location>
</feature>
<evidence type="ECO:0000256" key="1">
    <source>
        <dbReference type="ARBA" id="ARBA00004141"/>
    </source>
</evidence>
<evidence type="ECO:0000256" key="3">
    <source>
        <dbReference type="ARBA" id="ARBA00022617"/>
    </source>
</evidence>
<dbReference type="Pfam" id="PF13442">
    <property type="entry name" value="Cytochrome_CBB3"/>
    <property type="match status" value="1"/>
</dbReference>
<evidence type="ECO:0000313" key="14">
    <source>
        <dbReference type="Proteomes" id="UP000052232"/>
    </source>
</evidence>
<dbReference type="InterPro" id="IPR036909">
    <property type="entry name" value="Cyt_c-like_dom_sf"/>
</dbReference>
<feature type="domain" description="Cytochrome c" evidence="12">
    <location>
        <begin position="131"/>
        <end position="275"/>
    </location>
</feature>
<name>A0A0J7XGR0_9SPHN</name>
<evidence type="ECO:0000256" key="7">
    <source>
        <dbReference type="ARBA" id="ARBA00023004"/>
    </source>
</evidence>
<dbReference type="Proteomes" id="UP000052232">
    <property type="component" value="Unassembled WGS sequence"/>
</dbReference>